<protein>
    <submittedName>
        <fullName evidence="7">Taurine dioxygenase</fullName>
        <ecNumber evidence="7">1.14.11.17</ecNumber>
    </submittedName>
</protein>
<dbReference type="GO" id="GO:0046872">
    <property type="term" value="F:metal ion binding"/>
    <property type="evidence" value="ECO:0007669"/>
    <property type="project" value="UniProtKB-KW"/>
</dbReference>
<dbReference type="Proteomes" id="UP000572635">
    <property type="component" value="Unassembled WGS sequence"/>
</dbReference>
<dbReference type="PANTHER" id="PTHR30468">
    <property type="entry name" value="ALPHA-KETOGLUTARATE-DEPENDENT SULFONATE DIOXYGENASE"/>
    <property type="match status" value="1"/>
</dbReference>
<dbReference type="Gene3D" id="3.60.130.10">
    <property type="entry name" value="Clavaminate synthase-like"/>
    <property type="match status" value="1"/>
</dbReference>
<evidence type="ECO:0000256" key="5">
    <source>
        <dbReference type="ARBA" id="ARBA00023004"/>
    </source>
</evidence>
<keyword evidence="4 7" id="KW-0560">Oxidoreductase</keyword>
<evidence type="ECO:0000313" key="7">
    <source>
        <dbReference type="EMBL" id="MBB5434367.1"/>
    </source>
</evidence>
<keyword evidence="8" id="KW-1185">Reference proteome</keyword>
<dbReference type="EC" id="1.14.11.17" evidence="7"/>
<name>A0A7W8VFG0_9ACTN</name>
<dbReference type="InterPro" id="IPR003819">
    <property type="entry name" value="TauD/TfdA-like"/>
</dbReference>
<comment type="caution">
    <text evidence="7">The sequence shown here is derived from an EMBL/GenBank/DDBJ whole genome shotgun (WGS) entry which is preliminary data.</text>
</comment>
<dbReference type="InterPro" id="IPR051323">
    <property type="entry name" value="AtsK-like"/>
</dbReference>
<keyword evidence="3 7" id="KW-0223">Dioxygenase</keyword>
<gene>
    <name evidence="7" type="ORF">HDA36_004451</name>
</gene>
<evidence type="ECO:0000256" key="2">
    <source>
        <dbReference type="ARBA" id="ARBA00022723"/>
    </source>
</evidence>
<organism evidence="7 8">
    <name type="scientific">Nocardiopsis composta</name>
    <dbReference type="NCBI Taxonomy" id="157465"/>
    <lineage>
        <taxon>Bacteria</taxon>
        <taxon>Bacillati</taxon>
        <taxon>Actinomycetota</taxon>
        <taxon>Actinomycetes</taxon>
        <taxon>Streptosporangiales</taxon>
        <taxon>Nocardiopsidaceae</taxon>
        <taxon>Nocardiopsis</taxon>
    </lineage>
</organism>
<dbReference type="EMBL" id="JACHDB010000001">
    <property type="protein sequence ID" value="MBB5434367.1"/>
    <property type="molecule type" value="Genomic_DNA"/>
</dbReference>
<accession>A0A7W8VFG0</accession>
<dbReference type="SUPFAM" id="SSF51197">
    <property type="entry name" value="Clavaminate synthase-like"/>
    <property type="match status" value="1"/>
</dbReference>
<dbReference type="GO" id="GO:0000908">
    <property type="term" value="F:taurine dioxygenase activity"/>
    <property type="evidence" value="ECO:0007669"/>
    <property type="project" value="UniProtKB-EC"/>
</dbReference>
<dbReference type="RefSeq" id="WP_184394925.1">
    <property type="nucleotide sequence ID" value="NZ_BAAAJD010000064.1"/>
</dbReference>
<dbReference type="Pfam" id="PF02668">
    <property type="entry name" value="TauD"/>
    <property type="match status" value="1"/>
</dbReference>
<evidence type="ECO:0000256" key="3">
    <source>
        <dbReference type="ARBA" id="ARBA00022964"/>
    </source>
</evidence>
<keyword evidence="5" id="KW-0408">Iron</keyword>
<evidence type="ECO:0000313" key="8">
    <source>
        <dbReference type="Proteomes" id="UP000572635"/>
    </source>
</evidence>
<keyword evidence="2" id="KW-0479">Metal-binding</keyword>
<dbReference type="AlphaFoldDB" id="A0A7W8VFG0"/>
<reference evidence="7 8" key="1">
    <citation type="submission" date="2020-08" db="EMBL/GenBank/DDBJ databases">
        <title>Sequencing the genomes of 1000 actinobacteria strains.</title>
        <authorList>
            <person name="Klenk H.-P."/>
        </authorList>
    </citation>
    <scope>NUCLEOTIDE SEQUENCE [LARGE SCALE GENOMIC DNA]</scope>
    <source>
        <strain evidence="7 8">DSM 44551</strain>
    </source>
</reference>
<evidence type="ECO:0000256" key="1">
    <source>
        <dbReference type="ARBA" id="ARBA00005896"/>
    </source>
</evidence>
<proteinExistence type="inferred from homology"/>
<evidence type="ECO:0000259" key="6">
    <source>
        <dbReference type="Pfam" id="PF02668"/>
    </source>
</evidence>
<dbReference type="PANTHER" id="PTHR30468:SF1">
    <property type="entry name" value="ALPHA-KETOGLUTARATE-DEPENDENT SULFONATE DIOXYGENASE"/>
    <property type="match status" value="1"/>
</dbReference>
<dbReference type="GO" id="GO:0005737">
    <property type="term" value="C:cytoplasm"/>
    <property type="evidence" value="ECO:0007669"/>
    <property type="project" value="TreeGrafter"/>
</dbReference>
<sequence>MAIEFSRATARVGAYVTGADLRKELSAEEVGTIYAGLLEHGVLFFRDQHITDEEHLRFALRFGTLSIPPMKIRKNTGDPVADAVHVLDQTSPKGEGGDNWHADNTFMPDPPLGSILRAVVLPPVGGDTLWASAYSAYEALSPPLRALAENLVGVHDITPGVTKAKAKGHPLDLESLQREWPPIEHPVVRVHPETGRRLLYVNRSSVTRLKGLTEWENEALLPLLCDQIRHPEFQVRLKWEPGTIAFWDNRAVQHYAVPDYTERREMHRVTVDFPKGFAD</sequence>
<dbReference type="InterPro" id="IPR042098">
    <property type="entry name" value="TauD-like_sf"/>
</dbReference>
<evidence type="ECO:0000256" key="4">
    <source>
        <dbReference type="ARBA" id="ARBA00023002"/>
    </source>
</evidence>
<feature type="domain" description="TauD/TfdA-like" evidence="6">
    <location>
        <begin position="11"/>
        <end position="270"/>
    </location>
</feature>
<comment type="similarity">
    <text evidence="1">Belongs to the TfdA dioxygenase family.</text>
</comment>